<name>A0AB39JC97_9VIRU</name>
<dbReference type="InterPro" id="IPR013766">
    <property type="entry name" value="Thioredoxin_domain"/>
</dbReference>
<sequence>MQNIYTIFFTIIIAGGLSYFAYKLIKNYSPPKRDFIENGEYYNNPKLESNVLLIVYANWCPHSKDALFVWDELPKDKRFNKFRLKYVKIDGEDKENKSYLKEFKIKEYPTVILLKNNMKYIFDANLEPDTLLNFLNAIYDLK</sequence>
<protein>
    <recommendedName>
        <fullName evidence="2">Thioredoxin domain-containing protein</fullName>
    </recommendedName>
</protein>
<accession>A0AB39JC97</accession>
<dbReference type="SUPFAM" id="SSF52833">
    <property type="entry name" value="Thioredoxin-like"/>
    <property type="match status" value="1"/>
</dbReference>
<organism evidence="3">
    <name type="scientific">Florenciella sp. virus SA2</name>
    <dbReference type="NCBI Taxonomy" id="3240092"/>
    <lineage>
        <taxon>Viruses</taxon>
    </lineage>
</organism>
<dbReference type="Gene3D" id="3.40.30.10">
    <property type="entry name" value="Glutaredoxin"/>
    <property type="match status" value="1"/>
</dbReference>
<dbReference type="Pfam" id="PF00085">
    <property type="entry name" value="Thioredoxin"/>
    <property type="match status" value="1"/>
</dbReference>
<proteinExistence type="predicted"/>
<feature type="domain" description="Thioredoxin" evidence="2">
    <location>
        <begin position="23"/>
        <end position="140"/>
    </location>
</feature>
<dbReference type="PROSITE" id="PS51352">
    <property type="entry name" value="THIOREDOXIN_2"/>
    <property type="match status" value="1"/>
</dbReference>
<evidence type="ECO:0000313" key="3">
    <source>
        <dbReference type="EMBL" id="XDO02277.1"/>
    </source>
</evidence>
<keyword evidence="1" id="KW-0812">Transmembrane</keyword>
<dbReference type="InterPro" id="IPR036249">
    <property type="entry name" value="Thioredoxin-like_sf"/>
</dbReference>
<reference evidence="3" key="1">
    <citation type="submission" date="2024-03" db="EMBL/GenBank/DDBJ databases">
        <title>Eukaryotic viruses encode the ribosomal protein eL40.</title>
        <authorList>
            <person name="Thomy J."/>
            <person name="Schvarcz C.R."/>
            <person name="McBeain K.A."/>
            <person name="Edwards K.F."/>
            <person name="Steward G.F."/>
        </authorList>
    </citation>
    <scope>NUCLEOTIDE SEQUENCE</scope>
    <source>
        <strain evidence="3">FloV-SA2</strain>
    </source>
</reference>
<feature type="transmembrane region" description="Helical" evidence="1">
    <location>
        <begin position="6"/>
        <end position="25"/>
    </location>
</feature>
<evidence type="ECO:0000256" key="1">
    <source>
        <dbReference type="SAM" id="Phobius"/>
    </source>
</evidence>
<evidence type="ECO:0000259" key="2">
    <source>
        <dbReference type="PROSITE" id="PS51352"/>
    </source>
</evidence>
<gene>
    <name evidence="3" type="ORF">FloV-SA2_00459</name>
</gene>
<dbReference type="CDD" id="cd02961">
    <property type="entry name" value="PDI_a_family"/>
    <property type="match status" value="1"/>
</dbReference>
<keyword evidence="1" id="KW-1133">Transmembrane helix</keyword>
<keyword evidence="1" id="KW-0472">Membrane</keyword>
<dbReference type="EMBL" id="PP542043">
    <property type="protein sequence ID" value="XDO02277.1"/>
    <property type="molecule type" value="Genomic_DNA"/>
</dbReference>